<keyword evidence="2" id="KW-1185">Reference proteome</keyword>
<evidence type="ECO:0008006" key="3">
    <source>
        <dbReference type="Google" id="ProtNLM"/>
    </source>
</evidence>
<dbReference type="Proteomes" id="UP000255233">
    <property type="component" value="Unassembled WGS sequence"/>
</dbReference>
<reference evidence="1 2" key="1">
    <citation type="submission" date="2018-06" db="EMBL/GenBank/DDBJ databases">
        <authorList>
            <consortium name="Pathogen Informatics"/>
            <person name="Doyle S."/>
        </authorList>
    </citation>
    <scope>NUCLEOTIDE SEQUENCE [LARGE SCALE GENOMIC DNA]</scope>
    <source>
        <strain evidence="1 2">NCTC11190</strain>
    </source>
</reference>
<dbReference type="CDD" id="cd13120">
    <property type="entry name" value="BF2867_like_N"/>
    <property type="match status" value="1"/>
</dbReference>
<dbReference type="AlphaFoldDB" id="A0A379MUK8"/>
<accession>A0A379MUK8</accession>
<dbReference type="PROSITE" id="PS51257">
    <property type="entry name" value="PROKAR_LIPOPROTEIN"/>
    <property type="match status" value="1"/>
</dbReference>
<sequence>MVRKNAIRLLLVPVAMGLAACRHDAGPDAAGAIRFASPALTRVAIENADDLETFGSAFTVWGRYAASGGGGEYGEVFRGGRKVTYGTAGWTYEGDYEYWCPGNTYDFYALCPSVEQLAGKEISAEGDRDGHIVVRNFDARKGIDLMRAERTVSVTQGVWPGRVAFSFRHLTARVEFVGKPDPASAEMIKDFRVEVTGARLYGIPSGGAYKDAEWISGTMTDADNPFSSYTVPDGGTGIVLDKNGTSVIGANETGKACLPLPGRLDEGAYFAVDYVVKSADDDTGVEHTEVIPLASLGVTEWEPGRSYRYTFTVADGDHILFSPPAVEAWQDATGGIIVVE</sequence>
<dbReference type="Pfam" id="PF13149">
    <property type="entry name" value="Mfa_like_1"/>
    <property type="match status" value="1"/>
</dbReference>
<evidence type="ECO:0000313" key="1">
    <source>
        <dbReference type="EMBL" id="SUE34547.1"/>
    </source>
</evidence>
<dbReference type="STRING" id="880526.GCA_000427365_02044"/>
<evidence type="ECO:0000313" key="2">
    <source>
        <dbReference type="Proteomes" id="UP000255233"/>
    </source>
</evidence>
<proteinExistence type="predicted"/>
<name>A0A379MUK8_9BACT</name>
<dbReference type="InterPro" id="IPR025049">
    <property type="entry name" value="Mfa-like_1"/>
</dbReference>
<dbReference type="EMBL" id="UGVL01000001">
    <property type="protein sequence ID" value="SUE34547.1"/>
    <property type="molecule type" value="Genomic_DNA"/>
</dbReference>
<protein>
    <recommendedName>
        <fullName evidence="3">Fimbrillin family protein</fullName>
    </recommendedName>
</protein>
<dbReference type="RefSeq" id="WP_051214511.1">
    <property type="nucleotide sequence ID" value="NZ_UGVL01000001.1"/>
</dbReference>
<organism evidence="1 2">
    <name type="scientific">Rikenella microfusus</name>
    <dbReference type="NCBI Taxonomy" id="28139"/>
    <lineage>
        <taxon>Bacteria</taxon>
        <taxon>Pseudomonadati</taxon>
        <taxon>Bacteroidota</taxon>
        <taxon>Bacteroidia</taxon>
        <taxon>Bacteroidales</taxon>
        <taxon>Rikenellaceae</taxon>
        <taxon>Rikenella</taxon>
    </lineage>
</organism>
<dbReference type="CDD" id="cd13121">
    <property type="entry name" value="BF2867_like_C"/>
    <property type="match status" value="1"/>
</dbReference>
<gene>
    <name evidence="1" type="ORF">NCTC11190_01776</name>
</gene>